<comment type="catalytic activity">
    <reaction evidence="5">
        <text>L-methionyl-tRNA(fMet) + (6R)-10-formyltetrahydrofolate = N-formyl-L-methionyl-tRNA(fMet) + (6S)-5,6,7,8-tetrahydrofolate + H(+)</text>
        <dbReference type="Rhea" id="RHEA:24380"/>
        <dbReference type="Rhea" id="RHEA-COMP:9952"/>
        <dbReference type="Rhea" id="RHEA-COMP:9953"/>
        <dbReference type="ChEBI" id="CHEBI:15378"/>
        <dbReference type="ChEBI" id="CHEBI:57453"/>
        <dbReference type="ChEBI" id="CHEBI:78530"/>
        <dbReference type="ChEBI" id="CHEBI:78844"/>
        <dbReference type="ChEBI" id="CHEBI:195366"/>
        <dbReference type="EC" id="2.1.2.9"/>
    </reaction>
</comment>
<gene>
    <name evidence="5" type="primary">fmt</name>
    <name evidence="8" type="ORF">BSR29_04610</name>
</gene>
<feature type="domain" description="Formyl transferase C-terminal" evidence="7">
    <location>
        <begin position="203"/>
        <end position="307"/>
    </location>
</feature>
<dbReference type="InterPro" id="IPR011034">
    <property type="entry name" value="Formyl_transferase-like_C_sf"/>
</dbReference>
<dbReference type="RefSeq" id="WP_073709107.1">
    <property type="nucleotide sequence ID" value="NZ_MQSV01000002.1"/>
</dbReference>
<dbReference type="EMBL" id="MQSV01000002">
    <property type="protein sequence ID" value="OKL49119.1"/>
    <property type="molecule type" value="Genomic_DNA"/>
</dbReference>
<name>A0A1Q5PNN6_9ACTO</name>
<dbReference type="InterPro" id="IPR002376">
    <property type="entry name" value="Formyl_transf_N"/>
</dbReference>
<dbReference type="CDD" id="cd08646">
    <property type="entry name" value="FMT_core_Met-tRNA-FMT_N"/>
    <property type="match status" value="1"/>
</dbReference>
<organism evidence="8 9">
    <name type="scientific">Boudabousia liubingyangii</name>
    <dbReference type="NCBI Taxonomy" id="1921764"/>
    <lineage>
        <taxon>Bacteria</taxon>
        <taxon>Bacillati</taxon>
        <taxon>Actinomycetota</taxon>
        <taxon>Actinomycetes</taxon>
        <taxon>Actinomycetales</taxon>
        <taxon>Actinomycetaceae</taxon>
        <taxon>Boudabousia</taxon>
    </lineage>
</organism>
<keyword evidence="9" id="KW-1185">Reference proteome</keyword>
<dbReference type="PANTHER" id="PTHR11138:SF5">
    <property type="entry name" value="METHIONYL-TRNA FORMYLTRANSFERASE, MITOCHONDRIAL"/>
    <property type="match status" value="1"/>
</dbReference>
<dbReference type="SUPFAM" id="SSF50486">
    <property type="entry name" value="FMT C-terminal domain-like"/>
    <property type="match status" value="1"/>
</dbReference>
<dbReference type="STRING" id="1921764.BSR28_04175"/>
<evidence type="ECO:0000259" key="7">
    <source>
        <dbReference type="Pfam" id="PF02911"/>
    </source>
</evidence>
<dbReference type="GO" id="GO:0005829">
    <property type="term" value="C:cytosol"/>
    <property type="evidence" value="ECO:0007669"/>
    <property type="project" value="TreeGrafter"/>
</dbReference>
<accession>A0A1Q5PNN6</accession>
<dbReference type="PANTHER" id="PTHR11138">
    <property type="entry name" value="METHIONYL-TRNA FORMYLTRANSFERASE"/>
    <property type="match status" value="1"/>
</dbReference>
<keyword evidence="4 5" id="KW-0648">Protein biosynthesis</keyword>
<dbReference type="InterPro" id="IPR005793">
    <property type="entry name" value="Formyl_trans_C"/>
</dbReference>
<proteinExistence type="inferred from homology"/>
<dbReference type="InterPro" id="IPR041711">
    <property type="entry name" value="Met-tRNA-FMT_N"/>
</dbReference>
<protein>
    <recommendedName>
        <fullName evidence="2 5">Methionyl-tRNA formyltransferase</fullName>
        <ecNumber evidence="2 5">2.1.2.9</ecNumber>
    </recommendedName>
</protein>
<dbReference type="Gene3D" id="3.40.50.12230">
    <property type="match status" value="1"/>
</dbReference>
<dbReference type="Proteomes" id="UP000186785">
    <property type="component" value="Unassembled WGS sequence"/>
</dbReference>
<evidence type="ECO:0000256" key="3">
    <source>
        <dbReference type="ARBA" id="ARBA00022679"/>
    </source>
</evidence>
<evidence type="ECO:0000256" key="4">
    <source>
        <dbReference type="ARBA" id="ARBA00022917"/>
    </source>
</evidence>
<comment type="caution">
    <text evidence="8">The sequence shown here is derived from an EMBL/GenBank/DDBJ whole genome shotgun (WGS) entry which is preliminary data.</text>
</comment>
<dbReference type="EC" id="2.1.2.9" evidence="2 5"/>
<evidence type="ECO:0000259" key="6">
    <source>
        <dbReference type="Pfam" id="PF00551"/>
    </source>
</evidence>
<evidence type="ECO:0000256" key="1">
    <source>
        <dbReference type="ARBA" id="ARBA00010699"/>
    </source>
</evidence>
<evidence type="ECO:0000256" key="2">
    <source>
        <dbReference type="ARBA" id="ARBA00012261"/>
    </source>
</evidence>
<dbReference type="Pfam" id="PF00551">
    <property type="entry name" value="Formyl_trans_N"/>
    <property type="match status" value="1"/>
</dbReference>
<dbReference type="AlphaFoldDB" id="A0A1Q5PNN6"/>
<dbReference type="SUPFAM" id="SSF53328">
    <property type="entry name" value="Formyltransferase"/>
    <property type="match status" value="1"/>
</dbReference>
<sequence>MRVLFVGTPDVAVAPLRALLESEHQVVGVLTRTDARAGRGRKLVSSPVAQVAEEAGLPVIKADSLKQPEVLAQILDLGPQVAIVVAYGALIPLKALEALPMGWLNLHFSALPRWRGAAPVQRAIQAGDEEIGLSVFMLDEGLDTGPLYARRKYPLDPDATTGQVLSELSETGARVILNVLEQIKDGSVMPMRQKEAGMTLAPKLDSSDTGISFEVPAVTVKRRINAVTPAPGAWTLRHQPDSEPQRLKLEPVKVLDEAAPSDLLPGSLVVSKRSVSVVCADNTMVELSRVAPAGKGWMNAADWARGAHLGEQDRLGVTLDA</sequence>
<dbReference type="HAMAP" id="MF_00182">
    <property type="entry name" value="Formyl_trans"/>
    <property type="match status" value="1"/>
</dbReference>
<dbReference type="InterPro" id="IPR036477">
    <property type="entry name" value="Formyl_transf_N_sf"/>
</dbReference>
<reference evidence="8 9" key="1">
    <citation type="submission" date="2016-11" db="EMBL/GenBank/DDBJ databases">
        <title>Actinomyces gypaetusis sp. nov. isolated from the vulture Gypaetus barbatus in Qinghai Tibet Plateau China.</title>
        <authorList>
            <person name="Meng X."/>
        </authorList>
    </citation>
    <scope>NUCLEOTIDE SEQUENCE [LARGE SCALE GENOMIC DNA]</scope>
    <source>
        <strain evidence="8 9">VUL4_2</strain>
    </source>
</reference>
<dbReference type="GO" id="GO:0004479">
    <property type="term" value="F:methionyl-tRNA formyltransferase activity"/>
    <property type="evidence" value="ECO:0007669"/>
    <property type="project" value="UniProtKB-UniRule"/>
</dbReference>
<dbReference type="OrthoDB" id="9802815at2"/>
<dbReference type="NCBIfam" id="TIGR00460">
    <property type="entry name" value="fmt"/>
    <property type="match status" value="1"/>
</dbReference>
<feature type="domain" description="Formyl transferase N-terminal" evidence="6">
    <location>
        <begin position="1"/>
        <end position="180"/>
    </location>
</feature>
<comment type="function">
    <text evidence="5">Attaches a formyl group to the free amino group of methionyl-tRNA(fMet). The formyl group appears to play a dual role in the initiator identity of N-formylmethionyl-tRNA by promoting its recognition by IF2 and preventing the misappropriation of this tRNA by the elongation apparatus.</text>
</comment>
<keyword evidence="3 5" id="KW-0808">Transferase</keyword>
<dbReference type="InterPro" id="IPR005794">
    <property type="entry name" value="Fmt"/>
</dbReference>
<evidence type="ECO:0000313" key="8">
    <source>
        <dbReference type="EMBL" id="OKL49119.1"/>
    </source>
</evidence>
<evidence type="ECO:0000256" key="5">
    <source>
        <dbReference type="HAMAP-Rule" id="MF_00182"/>
    </source>
</evidence>
<evidence type="ECO:0000313" key="9">
    <source>
        <dbReference type="Proteomes" id="UP000186785"/>
    </source>
</evidence>
<dbReference type="Pfam" id="PF02911">
    <property type="entry name" value="Formyl_trans_C"/>
    <property type="match status" value="1"/>
</dbReference>
<feature type="binding site" evidence="5">
    <location>
        <begin position="109"/>
        <end position="112"/>
    </location>
    <ligand>
        <name>(6S)-5,6,7,8-tetrahydrofolate</name>
        <dbReference type="ChEBI" id="CHEBI:57453"/>
    </ligand>
</feature>
<comment type="similarity">
    <text evidence="1 5">Belongs to the Fmt family.</text>
</comment>